<organism evidence="11 12">
    <name type="scientific">Arabis nemorensis</name>
    <dbReference type="NCBI Taxonomy" id="586526"/>
    <lineage>
        <taxon>Eukaryota</taxon>
        <taxon>Viridiplantae</taxon>
        <taxon>Streptophyta</taxon>
        <taxon>Embryophyta</taxon>
        <taxon>Tracheophyta</taxon>
        <taxon>Spermatophyta</taxon>
        <taxon>Magnoliopsida</taxon>
        <taxon>eudicotyledons</taxon>
        <taxon>Gunneridae</taxon>
        <taxon>Pentapetalae</taxon>
        <taxon>rosids</taxon>
        <taxon>malvids</taxon>
        <taxon>Brassicales</taxon>
        <taxon>Brassicaceae</taxon>
        <taxon>Arabideae</taxon>
        <taxon>Arabis</taxon>
    </lineage>
</organism>
<dbReference type="PANTHER" id="PTHR21237">
    <property type="entry name" value="GRPE PROTEIN"/>
    <property type="match status" value="1"/>
</dbReference>
<dbReference type="GO" id="GO:0042803">
    <property type="term" value="F:protein homodimerization activity"/>
    <property type="evidence" value="ECO:0007669"/>
    <property type="project" value="InterPro"/>
</dbReference>
<evidence type="ECO:0000256" key="2">
    <source>
        <dbReference type="ARBA" id="ARBA00009054"/>
    </source>
</evidence>
<evidence type="ECO:0000256" key="1">
    <source>
        <dbReference type="ARBA" id="ARBA00004496"/>
    </source>
</evidence>
<dbReference type="GO" id="GO:0000774">
    <property type="term" value="F:adenyl-nucleotide exchange factor activity"/>
    <property type="evidence" value="ECO:0007669"/>
    <property type="project" value="InterPro"/>
</dbReference>
<feature type="region of interest" description="Disordered" evidence="10">
    <location>
        <begin position="1"/>
        <end position="23"/>
    </location>
</feature>
<feature type="coiled-coil region" evidence="9">
    <location>
        <begin position="46"/>
        <end position="73"/>
    </location>
</feature>
<gene>
    <name evidence="11" type="ORF">ANE_LOCUS22069</name>
</gene>
<dbReference type="SUPFAM" id="SSF58014">
    <property type="entry name" value="Coiled-coil domain of nucleotide exchange factor GrpE"/>
    <property type="match status" value="1"/>
</dbReference>
<dbReference type="Pfam" id="PF01025">
    <property type="entry name" value="GrpE"/>
    <property type="match status" value="1"/>
</dbReference>
<evidence type="ECO:0000256" key="6">
    <source>
        <dbReference type="ARBA" id="ARBA00023186"/>
    </source>
</evidence>
<keyword evidence="12" id="KW-1185">Reference proteome</keyword>
<keyword evidence="7" id="KW-0496">Mitochondrion</keyword>
<dbReference type="GO" id="GO:0006457">
    <property type="term" value="P:protein folding"/>
    <property type="evidence" value="ECO:0007669"/>
    <property type="project" value="InterPro"/>
</dbReference>
<dbReference type="GO" id="GO:0051087">
    <property type="term" value="F:protein-folding chaperone binding"/>
    <property type="evidence" value="ECO:0007669"/>
    <property type="project" value="InterPro"/>
</dbReference>
<dbReference type="InterPro" id="IPR009012">
    <property type="entry name" value="GrpE_head"/>
</dbReference>
<evidence type="ECO:0000256" key="3">
    <source>
        <dbReference type="ARBA" id="ARBA00011738"/>
    </source>
</evidence>
<dbReference type="PANTHER" id="PTHR21237:SF40">
    <property type="entry name" value="CELL CYCLE AND APOPTOSIS REGULATOR PROTEIN 2"/>
    <property type="match status" value="1"/>
</dbReference>
<name>A0A565CDB2_9BRAS</name>
<dbReference type="InterPro" id="IPR000740">
    <property type="entry name" value="GrpE"/>
</dbReference>
<dbReference type="HAMAP" id="MF_01151">
    <property type="entry name" value="GrpE"/>
    <property type="match status" value="1"/>
</dbReference>
<dbReference type="OrthoDB" id="201635at2759"/>
<comment type="caution">
    <text evidence="11">The sequence shown here is derived from an EMBL/GenBank/DDBJ whole genome shotgun (WGS) entry which is preliminary data.</text>
</comment>
<comment type="similarity">
    <text evidence="2 8">Belongs to the GrpE family.</text>
</comment>
<comment type="subunit">
    <text evidence="3">Homodimer.</text>
</comment>
<proteinExistence type="inferred from homology"/>
<evidence type="ECO:0000313" key="12">
    <source>
        <dbReference type="Proteomes" id="UP000489600"/>
    </source>
</evidence>
<dbReference type="SUPFAM" id="SSF51064">
    <property type="entry name" value="Head domain of nucleotide exchange factor GrpE"/>
    <property type="match status" value="1"/>
</dbReference>
<comment type="function">
    <text evidence="7">Essential component of the PAM complex, a complex required for the translocation of transit peptide-containing proteins from the inner membrane into the mitochondrial matrix in an ATP-dependent manner.</text>
</comment>
<dbReference type="PROSITE" id="PS01071">
    <property type="entry name" value="GRPE"/>
    <property type="match status" value="1"/>
</dbReference>
<comment type="subcellular location">
    <subcellularLocation>
        <location evidence="1">Cytoplasm</location>
    </subcellularLocation>
    <subcellularLocation>
        <location evidence="7">Mitochondrion matrix</location>
    </subcellularLocation>
</comment>
<evidence type="ECO:0000256" key="5">
    <source>
        <dbReference type="ARBA" id="ARBA00023016"/>
    </source>
</evidence>
<dbReference type="Proteomes" id="UP000489600">
    <property type="component" value="Unassembled WGS sequence"/>
</dbReference>
<keyword evidence="6 7" id="KW-0143">Chaperone</keyword>
<dbReference type="GO" id="GO:0005759">
    <property type="term" value="C:mitochondrial matrix"/>
    <property type="evidence" value="ECO:0007669"/>
    <property type="project" value="UniProtKB-SubCell"/>
</dbReference>
<evidence type="ECO:0000256" key="9">
    <source>
        <dbReference type="SAM" id="Coils"/>
    </source>
</evidence>
<dbReference type="InterPro" id="IPR013805">
    <property type="entry name" value="GrpE_CC"/>
</dbReference>
<keyword evidence="5" id="KW-0346">Stress response</keyword>
<dbReference type="Gene3D" id="2.30.22.10">
    <property type="entry name" value="Head domain of nucleotide exchange factor GrpE"/>
    <property type="match status" value="1"/>
</dbReference>
<feature type="region of interest" description="Disordered" evidence="10">
    <location>
        <begin position="215"/>
        <end position="237"/>
    </location>
</feature>
<dbReference type="AlphaFoldDB" id="A0A565CDB2"/>
<dbReference type="FunFam" id="2.30.22.10:FF:000001">
    <property type="entry name" value="Protein GrpE"/>
    <property type="match status" value="1"/>
</dbReference>
<evidence type="ECO:0000256" key="10">
    <source>
        <dbReference type="SAM" id="MobiDB-lite"/>
    </source>
</evidence>
<dbReference type="EMBL" id="CABITT030000007">
    <property type="protein sequence ID" value="VVB11625.1"/>
    <property type="molecule type" value="Genomic_DNA"/>
</dbReference>
<dbReference type="CDD" id="cd00446">
    <property type="entry name" value="GrpE"/>
    <property type="match status" value="1"/>
</dbReference>
<protein>
    <recommendedName>
        <fullName evidence="7">GrpE protein homolog</fullName>
    </recommendedName>
</protein>
<dbReference type="PRINTS" id="PR00773">
    <property type="entry name" value="GRPEPROTEIN"/>
</dbReference>
<evidence type="ECO:0000256" key="4">
    <source>
        <dbReference type="ARBA" id="ARBA00022490"/>
    </source>
</evidence>
<dbReference type="GO" id="GO:0051082">
    <property type="term" value="F:unfolded protein binding"/>
    <property type="evidence" value="ECO:0007669"/>
    <property type="project" value="TreeGrafter"/>
</dbReference>
<keyword evidence="4" id="KW-0963">Cytoplasm</keyword>
<sequence>MNTRGSYVASLQASPRNEANSKHPADVKSLIRVYKQALLEGDEITVSEIETVLRRIEKEKNKMDQKVLSLSMKIASEKEAKIRLQADFDNTRKKLDKDKLSTESNAKVQIMKSLLPIIDSFESARQQIKLDTEKEKKIDMSYQGIYRQFVEVLRHLRLAAIATVGKPFDPLLHEAISREESETVKAGLITEELNRGFILGDRVLRPAKVKVSLGPINKKNPSPVEETTPSAGGADVR</sequence>
<evidence type="ECO:0000256" key="7">
    <source>
        <dbReference type="RuleBase" id="RU000640"/>
    </source>
</evidence>
<evidence type="ECO:0000313" key="11">
    <source>
        <dbReference type="EMBL" id="VVB11625.1"/>
    </source>
</evidence>
<accession>A0A565CDB2</accession>
<keyword evidence="9" id="KW-0175">Coiled coil</keyword>
<reference evidence="11" key="1">
    <citation type="submission" date="2019-07" db="EMBL/GenBank/DDBJ databases">
        <authorList>
            <person name="Dittberner H."/>
        </authorList>
    </citation>
    <scope>NUCLEOTIDE SEQUENCE [LARGE SCALE GENOMIC DNA]</scope>
</reference>
<dbReference type="Gene3D" id="3.90.20.20">
    <property type="match status" value="1"/>
</dbReference>
<feature type="compositionally biased region" description="Polar residues" evidence="10">
    <location>
        <begin position="1"/>
        <end position="18"/>
    </location>
</feature>
<evidence type="ECO:0000256" key="8">
    <source>
        <dbReference type="RuleBase" id="RU004478"/>
    </source>
</evidence>
<dbReference type="GO" id="GO:0009507">
    <property type="term" value="C:chloroplast"/>
    <property type="evidence" value="ECO:0007669"/>
    <property type="project" value="TreeGrafter"/>
</dbReference>